<dbReference type="PANTHER" id="PTHR43292:SF3">
    <property type="entry name" value="ACYL-COA DEHYDROGENASE FADE29"/>
    <property type="match status" value="1"/>
</dbReference>
<dbReference type="InterPro" id="IPR009075">
    <property type="entry name" value="AcylCo_DH/oxidase_C"/>
</dbReference>
<dbReference type="GO" id="GO:0016491">
    <property type="term" value="F:oxidoreductase activity"/>
    <property type="evidence" value="ECO:0007669"/>
    <property type="project" value="UniProtKB-KW"/>
</dbReference>
<evidence type="ECO:0000256" key="1">
    <source>
        <dbReference type="ARBA" id="ARBA00001974"/>
    </source>
</evidence>
<dbReference type="EMBL" id="JBHSEK010000006">
    <property type="protein sequence ID" value="MFC4490320.1"/>
    <property type="molecule type" value="Genomic_DNA"/>
</dbReference>
<dbReference type="Pfam" id="PF00441">
    <property type="entry name" value="Acyl-CoA_dh_1"/>
    <property type="match status" value="2"/>
</dbReference>
<feature type="domain" description="Acyl-CoA oxidase/dehydrogenase middle" evidence="8">
    <location>
        <begin position="509"/>
        <end position="603"/>
    </location>
</feature>
<dbReference type="InterPro" id="IPR046373">
    <property type="entry name" value="Acyl-CoA_Oxase/DH_mid-dom_sf"/>
</dbReference>
<keyword evidence="3" id="KW-0285">Flavoprotein</keyword>
<dbReference type="PANTHER" id="PTHR43292">
    <property type="entry name" value="ACYL-COA DEHYDROGENASE"/>
    <property type="match status" value="1"/>
</dbReference>
<dbReference type="InterPro" id="IPR006091">
    <property type="entry name" value="Acyl-CoA_Oxase/DH_mid-dom"/>
</dbReference>
<comment type="cofactor">
    <cofactor evidence="1">
        <name>FAD</name>
        <dbReference type="ChEBI" id="CHEBI:57692"/>
    </cofactor>
</comment>
<dbReference type="InterPro" id="IPR013786">
    <property type="entry name" value="AcylCoA_DH/ox_N"/>
</dbReference>
<dbReference type="Pfam" id="PF02771">
    <property type="entry name" value="Acyl-CoA_dh_N"/>
    <property type="match status" value="2"/>
</dbReference>
<gene>
    <name evidence="10" type="ORF">ACFO0R_11865</name>
</gene>
<dbReference type="InterPro" id="IPR009100">
    <property type="entry name" value="AcylCoA_DH/oxidase_NM_dom_sf"/>
</dbReference>
<reference evidence="11" key="1">
    <citation type="journal article" date="2019" name="Int. J. Syst. Evol. Microbiol.">
        <title>The Global Catalogue of Microorganisms (GCM) 10K type strain sequencing project: providing services to taxonomists for standard genome sequencing and annotation.</title>
        <authorList>
            <consortium name="The Broad Institute Genomics Platform"/>
            <consortium name="The Broad Institute Genome Sequencing Center for Infectious Disease"/>
            <person name="Wu L."/>
            <person name="Ma J."/>
        </authorList>
    </citation>
    <scope>NUCLEOTIDE SEQUENCE [LARGE SCALE GENOMIC DNA]</scope>
    <source>
        <strain evidence="11">CGMCC 4.7608</strain>
    </source>
</reference>
<dbReference type="Gene3D" id="2.40.110.10">
    <property type="entry name" value="Butyryl-CoA Dehydrogenase, subunit A, domain 2"/>
    <property type="match status" value="2"/>
</dbReference>
<name>A0ABV8ZUY4_9NEIS</name>
<evidence type="ECO:0000259" key="7">
    <source>
        <dbReference type="Pfam" id="PF00441"/>
    </source>
</evidence>
<feature type="region of interest" description="Disordered" evidence="6">
    <location>
        <begin position="364"/>
        <end position="384"/>
    </location>
</feature>
<feature type="domain" description="Acyl-CoA dehydrogenase/oxidase C-terminal" evidence="7">
    <location>
        <begin position="231"/>
        <end position="363"/>
    </location>
</feature>
<feature type="domain" description="Acyl-CoA dehydrogenase/oxidase C-terminal" evidence="7">
    <location>
        <begin position="615"/>
        <end position="762"/>
    </location>
</feature>
<keyword evidence="5 10" id="KW-0560">Oxidoreductase</keyword>
<feature type="domain" description="Acyl-CoA dehydrogenase/oxidase N-terminal" evidence="9">
    <location>
        <begin position="8"/>
        <end position="114"/>
    </location>
</feature>
<organism evidence="10 11">
    <name type="scientific">Chromobacterium aquaticum</name>
    <dbReference type="NCBI Taxonomy" id="467180"/>
    <lineage>
        <taxon>Bacteria</taxon>
        <taxon>Pseudomonadati</taxon>
        <taxon>Pseudomonadota</taxon>
        <taxon>Betaproteobacteria</taxon>
        <taxon>Neisseriales</taxon>
        <taxon>Chromobacteriaceae</taxon>
        <taxon>Chromobacterium</taxon>
    </lineage>
</organism>
<dbReference type="RefSeq" id="WP_231462665.1">
    <property type="nucleotide sequence ID" value="NZ_JAJOHW010000082.1"/>
</dbReference>
<evidence type="ECO:0000256" key="2">
    <source>
        <dbReference type="ARBA" id="ARBA00009347"/>
    </source>
</evidence>
<keyword evidence="4" id="KW-0274">FAD</keyword>
<evidence type="ECO:0000313" key="11">
    <source>
        <dbReference type="Proteomes" id="UP001595999"/>
    </source>
</evidence>
<dbReference type="Proteomes" id="UP001595999">
    <property type="component" value="Unassembled WGS sequence"/>
</dbReference>
<dbReference type="InterPro" id="IPR037069">
    <property type="entry name" value="AcylCoA_DH/ox_N_sf"/>
</dbReference>
<dbReference type="SUPFAM" id="SSF56645">
    <property type="entry name" value="Acyl-CoA dehydrogenase NM domain-like"/>
    <property type="match status" value="2"/>
</dbReference>
<dbReference type="Pfam" id="PF02770">
    <property type="entry name" value="Acyl-CoA_dh_M"/>
    <property type="match status" value="1"/>
</dbReference>
<dbReference type="SUPFAM" id="SSF47203">
    <property type="entry name" value="Acyl-CoA dehydrogenase C-terminal domain-like"/>
    <property type="match status" value="2"/>
</dbReference>
<evidence type="ECO:0000256" key="4">
    <source>
        <dbReference type="ARBA" id="ARBA00022827"/>
    </source>
</evidence>
<sequence>MKHDVLTQLRDSARALLSRDDHRRRVRSGRDSQLDYSAELWRELADAGWLAVLLAESDGGLGLSLAEAAVIAEEAGRALLPEPFTAVAVQAAQALAACPDSPLRSHLLAQLAAGQLLPGLAWQERAGQQDEDTADTRAAFDGQRYWLSGGKTFALPAAAERHGWLLSARGDEGWLLLWLPADQPGLSIDRCPGIDGSLMCSLTLEQAPVPHSHLLAAGPAARDALCQANDAARLAQSAELLGNARQILALTLPYLANREQFGRPISSFQALQHRLVDAHIQIELAAASLDEALEERAEPARLDSARISRLKARCADAAIGMGRLAIQLHGAIGYTEECDIGLYFKRALHLNAWLGNAEQQRRRYRRLSPPQAAAAETPPPALSDFPRDADWEAMPESEFRDLLRAFFVRHYPPALRHPSRRLHWHEIRDWHQTLARQGWAAPAWPKACGGMGLSPARQLAFIEEQERYGVARAPDQGIIMVGPLLLQHGSAEQQQRYLPKILSGEHIWCQGYSEPNAGSDLAALRTEAVPDGADFIVNGQKTWTTLAQDATHIFTLVRTDKQAKRQAGISFLLIALDSPGITVRPITTLAGHQEFCEVFFDQVRVPAANLVGGLNQGWGIAKALLGFERIFLGSPKQARQALAQLATQARACRGFDDPVFADRYARLELDVADLGALYKHFAAMVRRGEALPPAVSALKIWATETYQRISLALMDLAGEYGSWAGADPAGGQAPALLFNATPATIYGGSNEIQRNILARHVLRLPA</sequence>
<proteinExistence type="inferred from homology"/>
<accession>A0ABV8ZUY4</accession>
<dbReference type="Gene3D" id="1.10.540.10">
    <property type="entry name" value="Acyl-CoA dehydrogenase/oxidase, N-terminal domain"/>
    <property type="match status" value="2"/>
</dbReference>
<evidence type="ECO:0000259" key="9">
    <source>
        <dbReference type="Pfam" id="PF02771"/>
    </source>
</evidence>
<comment type="similarity">
    <text evidence="2">Belongs to the acyl-CoA dehydrogenase family.</text>
</comment>
<dbReference type="EC" id="1.3.8.-" evidence="10"/>
<comment type="caution">
    <text evidence="10">The sequence shown here is derived from an EMBL/GenBank/DDBJ whole genome shotgun (WGS) entry which is preliminary data.</text>
</comment>
<evidence type="ECO:0000256" key="6">
    <source>
        <dbReference type="SAM" id="MobiDB-lite"/>
    </source>
</evidence>
<keyword evidence="11" id="KW-1185">Reference proteome</keyword>
<feature type="domain" description="Acyl-CoA dehydrogenase/oxidase N-terminal" evidence="9">
    <location>
        <begin position="397"/>
        <end position="505"/>
    </location>
</feature>
<dbReference type="Gene3D" id="1.20.140.10">
    <property type="entry name" value="Butyryl-CoA Dehydrogenase, subunit A, domain 3"/>
    <property type="match status" value="2"/>
</dbReference>
<evidence type="ECO:0000256" key="3">
    <source>
        <dbReference type="ARBA" id="ARBA00022630"/>
    </source>
</evidence>
<evidence type="ECO:0000256" key="5">
    <source>
        <dbReference type="ARBA" id="ARBA00023002"/>
    </source>
</evidence>
<dbReference type="InterPro" id="IPR036250">
    <property type="entry name" value="AcylCo_DH-like_C"/>
</dbReference>
<protein>
    <submittedName>
        <fullName evidence="10">Acyl-CoA dehydrogenase</fullName>
        <ecNumber evidence="10">1.3.8.-</ecNumber>
    </submittedName>
</protein>
<dbReference type="InterPro" id="IPR052161">
    <property type="entry name" value="Mycobact_Acyl-CoA_DH"/>
</dbReference>
<evidence type="ECO:0000313" key="10">
    <source>
        <dbReference type="EMBL" id="MFC4490320.1"/>
    </source>
</evidence>
<dbReference type="CDD" id="cd00567">
    <property type="entry name" value="ACAD"/>
    <property type="match status" value="1"/>
</dbReference>
<evidence type="ECO:0000259" key="8">
    <source>
        <dbReference type="Pfam" id="PF02770"/>
    </source>
</evidence>